<evidence type="ECO:0000256" key="1">
    <source>
        <dbReference type="PROSITE-ProRule" id="PRU00169"/>
    </source>
</evidence>
<dbReference type="CDD" id="cd17542">
    <property type="entry name" value="REC_CheY"/>
    <property type="match status" value="1"/>
</dbReference>
<dbReference type="Gene3D" id="3.40.50.2300">
    <property type="match status" value="1"/>
</dbReference>
<dbReference type="PANTHER" id="PTHR43228:SF1">
    <property type="entry name" value="TWO-COMPONENT RESPONSE REGULATOR ARR22"/>
    <property type="match status" value="1"/>
</dbReference>
<dbReference type="InterPro" id="IPR011006">
    <property type="entry name" value="CheY-like_superfamily"/>
</dbReference>
<keyword evidence="4" id="KW-1185">Reference proteome</keyword>
<dbReference type="STRING" id="717605.Theco_0716"/>
<evidence type="ECO:0000259" key="2">
    <source>
        <dbReference type="PROSITE" id="PS50110"/>
    </source>
</evidence>
<sequence length="119" mass="13199">MARIMVVDDAAFLRMMLKNILAQLGHEIVAEAANGEEAIRTYKQFKPDLVTMDITMPDMDGIKVVEEIISFDPHAKIIMCSAMGSQNMVLDAIKVGAKDFIVKPFQNNRVMEAVTKVLG</sequence>
<feature type="modified residue" description="4-aspartylphosphate" evidence="1">
    <location>
        <position position="53"/>
    </location>
</feature>
<dbReference type="PROSITE" id="PS50110">
    <property type="entry name" value="RESPONSE_REGULATORY"/>
    <property type="match status" value="1"/>
</dbReference>
<keyword evidence="3" id="KW-0238">DNA-binding</keyword>
<gene>
    <name evidence="3" type="ordered locus">Theco_0716</name>
</gene>
<dbReference type="GO" id="GO:0003677">
    <property type="term" value="F:DNA binding"/>
    <property type="evidence" value="ECO:0007669"/>
    <property type="project" value="UniProtKB-KW"/>
</dbReference>
<dbReference type="PANTHER" id="PTHR43228">
    <property type="entry name" value="TWO-COMPONENT RESPONSE REGULATOR"/>
    <property type="match status" value="1"/>
</dbReference>
<feature type="domain" description="Response regulatory" evidence="2">
    <location>
        <begin position="3"/>
        <end position="118"/>
    </location>
</feature>
<dbReference type="HOGENOM" id="CLU_000445_69_15_9"/>
<dbReference type="eggNOG" id="COG2201">
    <property type="taxonomic scope" value="Bacteria"/>
</dbReference>
<dbReference type="Proteomes" id="UP000010795">
    <property type="component" value="Chromosome"/>
</dbReference>
<reference evidence="4" key="1">
    <citation type="submission" date="2012-01" db="EMBL/GenBank/DDBJ databases">
        <title>Complete sequence of chromosome of Thermobacillus composti KWC4.</title>
        <authorList>
            <person name="Lucas S."/>
            <person name="Han J."/>
            <person name="Lapidus A."/>
            <person name="Cheng J.-F."/>
            <person name="Goodwin L."/>
            <person name="Pitluck S."/>
            <person name="Peters L."/>
            <person name="Ovchinnikova G."/>
            <person name="Teshima H."/>
            <person name="Detter J.C."/>
            <person name="Han C."/>
            <person name="Tapia R."/>
            <person name="Land M."/>
            <person name="Hauser L."/>
            <person name="Kyrpides N."/>
            <person name="Ivanova N."/>
            <person name="Pagani I."/>
            <person name="Anderson I."/>
            <person name="Woyke T."/>
        </authorList>
    </citation>
    <scope>NUCLEOTIDE SEQUENCE [LARGE SCALE GENOMIC DNA]</scope>
    <source>
        <strain evidence="4">DSM 18247 / JCM 13945 / KWC4</strain>
    </source>
</reference>
<accession>L0EBC3</accession>
<keyword evidence="1" id="KW-0597">Phosphoprotein</keyword>
<dbReference type="InterPro" id="IPR001789">
    <property type="entry name" value="Sig_transdc_resp-reg_receiver"/>
</dbReference>
<protein>
    <submittedName>
        <fullName evidence="3">Response regulator with CheY-like receiver, AAA-type ATPase, and DNA-binding domains</fullName>
    </submittedName>
</protein>
<dbReference type="SMART" id="SM00448">
    <property type="entry name" value="REC"/>
    <property type="match status" value="1"/>
</dbReference>
<dbReference type="OrthoDB" id="9790669at2"/>
<dbReference type="InterPro" id="IPR052048">
    <property type="entry name" value="ST_Response_Regulator"/>
</dbReference>
<evidence type="ECO:0000313" key="4">
    <source>
        <dbReference type="Proteomes" id="UP000010795"/>
    </source>
</evidence>
<dbReference type="AlphaFoldDB" id="L0EBC3"/>
<dbReference type="KEGG" id="tco:Theco_0716"/>
<organism evidence="3 4">
    <name type="scientific">Thermobacillus composti (strain DSM 18247 / JCM 13945 / KWC4)</name>
    <dbReference type="NCBI Taxonomy" id="717605"/>
    <lineage>
        <taxon>Bacteria</taxon>
        <taxon>Bacillati</taxon>
        <taxon>Bacillota</taxon>
        <taxon>Bacilli</taxon>
        <taxon>Bacillales</taxon>
        <taxon>Paenibacillaceae</taxon>
        <taxon>Thermobacillus</taxon>
    </lineage>
</organism>
<dbReference type="GO" id="GO:0000160">
    <property type="term" value="P:phosphorelay signal transduction system"/>
    <property type="evidence" value="ECO:0007669"/>
    <property type="project" value="InterPro"/>
</dbReference>
<dbReference type="RefSeq" id="WP_015253682.1">
    <property type="nucleotide sequence ID" value="NC_019897.1"/>
</dbReference>
<evidence type="ECO:0000313" key="3">
    <source>
        <dbReference type="EMBL" id="AGA56919.1"/>
    </source>
</evidence>
<name>L0EBC3_THECK</name>
<proteinExistence type="predicted"/>
<dbReference type="SUPFAM" id="SSF52172">
    <property type="entry name" value="CheY-like"/>
    <property type="match status" value="1"/>
</dbReference>
<dbReference type="Pfam" id="PF00072">
    <property type="entry name" value="Response_reg"/>
    <property type="match status" value="1"/>
</dbReference>
<dbReference type="EMBL" id="CP003255">
    <property type="protein sequence ID" value="AGA56919.1"/>
    <property type="molecule type" value="Genomic_DNA"/>
</dbReference>